<organism evidence="1 2">
    <name type="scientific">Trifolium medium</name>
    <dbReference type="NCBI Taxonomy" id="97028"/>
    <lineage>
        <taxon>Eukaryota</taxon>
        <taxon>Viridiplantae</taxon>
        <taxon>Streptophyta</taxon>
        <taxon>Embryophyta</taxon>
        <taxon>Tracheophyta</taxon>
        <taxon>Spermatophyta</taxon>
        <taxon>Magnoliopsida</taxon>
        <taxon>eudicotyledons</taxon>
        <taxon>Gunneridae</taxon>
        <taxon>Pentapetalae</taxon>
        <taxon>rosids</taxon>
        <taxon>fabids</taxon>
        <taxon>Fabales</taxon>
        <taxon>Fabaceae</taxon>
        <taxon>Papilionoideae</taxon>
        <taxon>50 kb inversion clade</taxon>
        <taxon>NPAAA clade</taxon>
        <taxon>Hologalegina</taxon>
        <taxon>IRL clade</taxon>
        <taxon>Trifolieae</taxon>
        <taxon>Trifolium</taxon>
    </lineage>
</organism>
<evidence type="ECO:0000313" key="1">
    <source>
        <dbReference type="EMBL" id="MCI27399.1"/>
    </source>
</evidence>
<feature type="non-terminal residue" evidence="1">
    <location>
        <position position="12"/>
    </location>
</feature>
<accession>A0A392QTR3</accession>
<protein>
    <submittedName>
        <fullName evidence="1">Uncharacterized protein</fullName>
    </submittedName>
</protein>
<evidence type="ECO:0000313" key="2">
    <source>
        <dbReference type="Proteomes" id="UP000265520"/>
    </source>
</evidence>
<dbReference type="Proteomes" id="UP000265520">
    <property type="component" value="Unassembled WGS sequence"/>
</dbReference>
<comment type="caution">
    <text evidence="1">The sequence shown here is derived from an EMBL/GenBank/DDBJ whole genome shotgun (WGS) entry which is preliminary data.</text>
</comment>
<keyword evidence="2" id="KW-1185">Reference proteome</keyword>
<sequence length="12" mass="1279">MAASFIPKPCTL</sequence>
<name>A0A392QTR3_9FABA</name>
<dbReference type="EMBL" id="LXQA010159087">
    <property type="protein sequence ID" value="MCI27399.1"/>
    <property type="molecule type" value="Genomic_DNA"/>
</dbReference>
<reference evidence="1 2" key="1">
    <citation type="journal article" date="2018" name="Front. Plant Sci.">
        <title>Red Clover (Trifolium pratense) and Zigzag Clover (T. medium) - A Picture of Genomic Similarities and Differences.</title>
        <authorList>
            <person name="Dluhosova J."/>
            <person name="Istvanek J."/>
            <person name="Nedelnik J."/>
            <person name="Repkova J."/>
        </authorList>
    </citation>
    <scope>NUCLEOTIDE SEQUENCE [LARGE SCALE GENOMIC DNA]</scope>
    <source>
        <strain evidence="2">cv. 10/8</strain>
        <tissue evidence="1">Leaf</tissue>
    </source>
</reference>
<proteinExistence type="predicted"/>